<dbReference type="PANTHER" id="PTHR32227">
    <property type="entry name" value="GLUCAN ENDO-1,3-BETA-GLUCOSIDASE BG1-RELATED-RELATED"/>
    <property type="match status" value="1"/>
</dbReference>
<protein>
    <recommendedName>
        <fullName evidence="8">Glucan endo-1,3-beta-D-glucosidase</fullName>
    </recommendedName>
</protein>
<keyword evidence="3 5" id="KW-0326">Glycosidase</keyword>
<organism evidence="6 7">
    <name type="scientific">Rhododendron williamsianum</name>
    <dbReference type="NCBI Taxonomy" id="262921"/>
    <lineage>
        <taxon>Eukaryota</taxon>
        <taxon>Viridiplantae</taxon>
        <taxon>Streptophyta</taxon>
        <taxon>Embryophyta</taxon>
        <taxon>Tracheophyta</taxon>
        <taxon>Spermatophyta</taxon>
        <taxon>Magnoliopsida</taxon>
        <taxon>eudicotyledons</taxon>
        <taxon>Gunneridae</taxon>
        <taxon>Pentapetalae</taxon>
        <taxon>asterids</taxon>
        <taxon>Ericales</taxon>
        <taxon>Ericaceae</taxon>
        <taxon>Ericoideae</taxon>
        <taxon>Rhodoreae</taxon>
        <taxon>Rhododendron</taxon>
    </lineage>
</organism>
<evidence type="ECO:0008006" key="8">
    <source>
        <dbReference type="Google" id="ProtNLM"/>
    </source>
</evidence>
<evidence type="ECO:0000256" key="5">
    <source>
        <dbReference type="RuleBase" id="RU004336"/>
    </source>
</evidence>
<evidence type="ECO:0000256" key="3">
    <source>
        <dbReference type="ARBA" id="ARBA00023295"/>
    </source>
</evidence>
<evidence type="ECO:0000313" key="6">
    <source>
        <dbReference type="EMBL" id="KAE9463270.1"/>
    </source>
</evidence>
<dbReference type="GO" id="GO:0005975">
    <property type="term" value="P:carbohydrate metabolic process"/>
    <property type="evidence" value="ECO:0007669"/>
    <property type="project" value="InterPro"/>
</dbReference>
<comment type="caution">
    <text evidence="6">The sequence shown here is derived from an EMBL/GenBank/DDBJ whole genome shotgun (WGS) entry which is preliminary data.</text>
</comment>
<keyword evidence="7" id="KW-1185">Reference proteome</keyword>
<evidence type="ECO:0000313" key="7">
    <source>
        <dbReference type="Proteomes" id="UP000428333"/>
    </source>
</evidence>
<dbReference type="InterPro" id="IPR044965">
    <property type="entry name" value="Glyco_hydro_17_plant"/>
</dbReference>
<evidence type="ECO:0000256" key="4">
    <source>
        <dbReference type="RuleBase" id="RU004335"/>
    </source>
</evidence>
<accession>A0A6A4LYV4</accession>
<dbReference type="SUPFAM" id="SSF51445">
    <property type="entry name" value="(Trans)glycosidases"/>
    <property type="match status" value="1"/>
</dbReference>
<dbReference type="Pfam" id="PF00332">
    <property type="entry name" value="Glyco_hydro_17"/>
    <property type="match status" value="1"/>
</dbReference>
<dbReference type="AlphaFoldDB" id="A0A6A4LYV4"/>
<dbReference type="EMBL" id="QEFC01000580">
    <property type="protein sequence ID" value="KAE9463270.1"/>
    <property type="molecule type" value="Genomic_DNA"/>
</dbReference>
<comment type="similarity">
    <text evidence="1 4">Belongs to the glycosyl hydrolase 17 family.</text>
</comment>
<sequence length="253" mass="28227">MRMYAPNPQALQALRGSGIELVLDDVPNRDLQRLAIDAPAAAKWVRDNVLNYYPDVKFQIIAVRNEVSTATYSALLSNSYPPSRGSFEGASRSFMGPIISFLRNTNNPLLVNIYPYFAHINNPHHVPLPYAMFTAPRVVVRDSPFHYKNLFDAMLDATYSALEKAGRPKVEIVVSESGWPSAGGPAASVENAGTYYRNLINHVKGRSPKTPGRAIETYLFAMFDENQKIGAQSEKHFGLFSPNKQPKYQLSFD</sequence>
<dbReference type="InterPro" id="IPR017853">
    <property type="entry name" value="GH"/>
</dbReference>
<feature type="non-terminal residue" evidence="6">
    <location>
        <position position="1"/>
    </location>
</feature>
<proteinExistence type="inferred from homology"/>
<dbReference type="Gene3D" id="3.20.20.80">
    <property type="entry name" value="Glycosidases"/>
    <property type="match status" value="2"/>
</dbReference>
<name>A0A6A4LYV4_9ERIC</name>
<dbReference type="PROSITE" id="PS00587">
    <property type="entry name" value="GLYCOSYL_HYDROL_F17"/>
    <property type="match status" value="1"/>
</dbReference>
<evidence type="ECO:0000256" key="1">
    <source>
        <dbReference type="ARBA" id="ARBA00008773"/>
    </source>
</evidence>
<dbReference type="InterPro" id="IPR000490">
    <property type="entry name" value="Glyco_hydro_17"/>
</dbReference>
<dbReference type="Proteomes" id="UP000428333">
    <property type="component" value="Linkage Group LG03"/>
</dbReference>
<evidence type="ECO:0000256" key="2">
    <source>
        <dbReference type="ARBA" id="ARBA00022801"/>
    </source>
</evidence>
<gene>
    <name evidence="6" type="ORF">C3L33_04823</name>
</gene>
<dbReference type="GO" id="GO:0004553">
    <property type="term" value="F:hydrolase activity, hydrolyzing O-glycosyl compounds"/>
    <property type="evidence" value="ECO:0007669"/>
    <property type="project" value="InterPro"/>
</dbReference>
<keyword evidence="2 5" id="KW-0378">Hydrolase</keyword>
<reference evidence="6 7" key="1">
    <citation type="journal article" date="2019" name="Genome Biol. Evol.">
        <title>The Rhododendron genome and chromosomal organization provide insight into shared whole-genome duplications across the heath family (Ericaceae).</title>
        <authorList>
            <person name="Soza V.L."/>
            <person name="Lindsley D."/>
            <person name="Waalkes A."/>
            <person name="Ramage E."/>
            <person name="Patwardhan R.P."/>
            <person name="Burton J.N."/>
            <person name="Adey A."/>
            <person name="Kumar A."/>
            <person name="Qiu R."/>
            <person name="Shendure J."/>
            <person name="Hall B."/>
        </authorList>
    </citation>
    <scope>NUCLEOTIDE SEQUENCE [LARGE SCALE GENOMIC DNA]</scope>
    <source>
        <strain evidence="6">RSF 1966-606</strain>
    </source>
</reference>
<dbReference type="OrthoDB" id="941679at2759"/>